<sequence>MPISKPGSQPVHTERKAGVLQLTIEVPALRNSIAAPGVLEGLLAGLDELENDKELHCAVLTGAGGAFCSGGDLRQLADTSEVETRARMQANASLYRRIALSEKLLIAAVDGPAYGAGLGLATCCDLIVAGETARFCSVFVRVGAMPDAGLFWSLPARVGVTKARQMMLFAEEIASAEAVSIGLADRCVESGSALPAAHEMAQRLVRGPGRAFSRIKAGLREAPMEMEQALAFQLEHAPGLFASEDFREGAAAFFEKRKPVFKGC</sequence>
<dbReference type="PROSITE" id="PS00166">
    <property type="entry name" value="ENOYL_COA_HYDRATASE"/>
    <property type="match status" value="1"/>
</dbReference>
<protein>
    <submittedName>
        <fullName evidence="3">Enoyl-CoA hydratase/isomerase family protein</fullName>
    </submittedName>
</protein>
<dbReference type="InterPro" id="IPR029045">
    <property type="entry name" value="ClpP/crotonase-like_dom_sf"/>
</dbReference>
<evidence type="ECO:0000313" key="3">
    <source>
        <dbReference type="EMBL" id="MFC6283470.1"/>
    </source>
</evidence>
<comment type="similarity">
    <text evidence="1 2">Belongs to the enoyl-CoA hydratase/isomerase family.</text>
</comment>
<dbReference type="Pfam" id="PF00378">
    <property type="entry name" value="ECH_1"/>
    <property type="match status" value="1"/>
</dbReference>
<keyword evidence="4" id="KW-1185">Reference proteome</keyword>
<evidence type="ECO:0000256" key="1">
    <source>
        <dbReference type="ARBA" id="ARBA00005254"/>
    </source>
</evidence>
<gene>
    <name evidence="3" type="ORF">ACFQND_19760</name>
</gene>
<dbReference type="Proteomes" id="UP001596270">
    <property type="component" value="Unassembled WGS sequence"/>
</dbReference>
<dbReference type="CDD" id="cd06558">
    <property type="entry name" value="crotonase-like"/>
    <property type="match status" value="1"/>
</dbReference>
<dbReference type="EMBL" id="JBHSRS010000083">
    <property type="protein sequence ID" value="MFC6283470.1"/>
    <property type="molecule type" value="Genomic_DNA"/>
</dbReference>
<dbReference type="InterPro" id="IPR001753">
    <property type="entry name" value="Enoyl-CoA_hydra/iso"/>
</dbReference>
<dbReference type="Gene3D" id="3.90.226.10">
    <property type="entry name" value="2-enoyl-CoA Hydratase, Chain A, domain 1"/>
    <property type="match status" value="1"/>
</dbReference>
<evidence type="ECO:0000313" key="4">
    <source>
        <dbReference type="Proteomes" id="UP001596270"/>
    </source>
</evidence>
<proteinExistence type="inferred from homology"/>
<comment type="caution">
    <text evidence="3">The sequence shown here is derived from an EMBL/GenBank/DDBJ whole genome shotgun (WGS) entry which is preliminary data.</text>
</comment>
<organism evidence="3 4">
    <name type="scientific">Polaromonas aquatica</name>
    <dbReference type="NCBI Taxonomy" id="332657"/>
    <lineage>
        <taxon>Bacteria</taxon>
        <taxon>Pseudomonadati</taxon>
        <taxon>Pseudomonadota</taxon>
        <taxon>Betaproteobacteria</taxon>
        <taxon>Burkholderiales</taxon>
        <taxon>Comamonadaceae</taxon>
        <taxon>Polaromonas</taxon>
    </lineage>
</organism>
<dbReference type="Gene3D" id="1.10.12.10">
    <property type="entry name" value="Lyase 2-enoyl-coa Hydratase, Chain A, domain 2"/>
    <property type="match status" value="1"/>
</dbReference>
<dbReference type="PANTHER" id="PTHR43459:SF1">
    <property type="entry name" value="EG:BACN32G11.4 PROTEIN"/>
    <property type="match status" value="1"/>
</dbReference>
<dbReference type="InterPro" id="IPR018376">
    <property type="entry name" value="Enoyl-CoA_hyd/isom_CS"/>
</dbReference>
<dbReference type="PANTHER" id="PTHR43459">
    <property type="entry name" value="ENOYL-COA HYDRATASE"/>
    <property type="match status" value="1"/>
</dbReference>
<dbReference type="InterPro" id="IPR014748">
    <property type="entry name" value="Enoyl-CoA_hydra_C"/>
</dbReference>
<dbReference type="SUPFAM" id="SSF52096">
    <property type="entry name" value="ClpP/crotonase"/>
    <property type="match status" value="1"/>
</dbReference>
<dbReference type="RefSeq" id="WP_371438096.1">
    <property type="nucleotide sequence ID" value="NZ_JBHSRS010000083.1"/>
</dbReference>
<evidence type="ECO:0000256" key="2">
    <source>
        <dbReference type="RuleBase" id="RU003707"/>
    </source>
</evidence>
<name>A0ABW1U1V0_9BURK</name>
<reference evidence="4" key="1">
    <citation type="journal article" date="2019" name="Int. J. Syst. Evol. Microbiol.">
        <title>The Global Catalogue of Microorganisms (GCM) 10K type strain sequencing project: providing services to taxonomists for standard genome sequencing and annotation.</title>
        <authorList>
            <consortium name="The Broad Institute Genomics Platform"/>
            <consortium name="The Broad Institute Genome Sequencing Center for Infectious Disease"/>
            <person name="Wu L."/>
            <person name="Ma J."/>
        </authorList>
    </citation>
    <scope>NUCLEOTIDE SEQUENCE [LARGE SCALE GENOMIC DNA]</scope>
    <source>
        <strain evidence="4">CCUG 39402</strain>
    </source>
</reference>
<accession>A0ABW1U1V0</accession>